<dbReference type="RefSeq" id="WP_068617045.1">
    <property type="nucleotide sequence ID" value="NZ_CP016268.1"/>
</dbReference>
<dbReference type="AlphaFoldDB" id="A0A193LI05"/>
<keyword evidence="1" id="KW-0732">Signal</keyword>
<dbReference type="NCBIfam" id="NF033681">
    <property type="entry name" value="ExeM_NucH_DNase"/>
    <property type="match status" value="1"/>
</dbReference>
<gene>
    <name evidence="3" type="ORF">BA177_13480</name>
</gene>
<dbReference type="Gene3D" id="3.60.10.10">
    <property type="entry name" value="Endonuclease/exonuclease/phosphatase"/>
    <property type="match status" value="1"/>
</dbReference>
<accession>A0A193LI05</accession>
<evidence type="ECO:0000313" key="4">
    <source>
        <dbReference type="Proteomes" id="UP000092695"/>
    </source>
</evidence>
<feature type="signal peptide" evidence="1">
    <location>
        <begin position="1"/>
        <end position="22"/>
    </location>
</feature>
<reference evidence="3 4" key="1">
    <citation type="submission" date="2016-06" db="EMBL/GenBank/DDBJ databases">
        <title>Complete genome sequence of a deep-branching marine Gamma Proteobacterium Woeseia oceani type strain XK5.</title>
        <authorList>
            <person name="Mu D."/>
            <person name="Du Z."/>
        </authorList>
    </citation>
    <scope>NUCLEOTIDE SEQUENCE [LARGE SCALE GENOMIC DNA]</scope>
    <source>
        <strain evidence="3 4">XK5</strain>
    </source>
</reference>
<dbReference type="CDD" id="cd10283">
    <property type="entry name" value="MnuA_DNase1-like"/>
    <property type="match status" value="1"/>
</dbReference>
<dbReference type="InterPro" id="IPR005135">
    <property type="entry name" value="Endo/exonuclease/phosphatase"/>
</dbReference>
<organism evidence="3 4">
    <name type="scientific">Woeseia oceani</name>
    <dbReference type="NCBI Taxonomy" id="1548547"/>
    <lineage>
        <taxon>Bacteria</taxon>
        <taxon>Pseudomonadati</taxon>
        <taxon>Pseudomonadota</taxon>
        <taxon>Gammaproteobacteria</taxon>
        <taxon>Woeseiales</taxon>
        <taxon>Woeseiaceae</taxon>
        <taxon>Woeseia</taxon>
    </lineage>
</organism>
<dbReference type="GO" id="GO:0003824">
    <property type="term" value="F:catalytic activity"/>
    <property type="evidence" value="ECO:0007669"/>
    <property type="project" value="InterPro"/>
</dbReference>
<evidence type="ECO:0000256" key="1">
    <source>
        <dbReference type="SAM" id="SignalP"/>
    </source>
</evidence>
<name>A0A193LI05_9GAMM</name>
<dbReference type="PANTHER" id="PTHR42834">
    <property type="entry name" value="ENDONUCLEASE/EXONUCLEASE/PHOSPHATASE FAMILY PROTEIN (AFU_ORTHOLOGUE AFUA_3G09210)"/>
    <property type="match status" value="1"/>
</dbReference>
<dbReference type="CDD" id="cd04486">
    <property type="entry name" value="YhcR_OBF_like"/>
    <property type="match status" value="1"/>
</dbReference>
<evidence type="ECO:0000259" key="2">
    <source>
        <dbReference type="Pfam" id="PF03372"/>
    </source>
</evidence>
<feature type="chain" id="PRO_5008260251" description="Endonuclease/exonuclease/phosphatase domain-containing protein" evidence="1">
    <location>
        <begin position="23"/>
        <end position="614"/>
    </location>
</feature>
<dbReference type="EMBL" id="CP016268">
    <property type="protein sequence ID" value="ANO52073.1"/>
    <property type="molecule type" value="Genomic_DNA"/>
</dbReference>
<dbReference type="OrthoDB" id="9800417at2"/>
<dbReference type="PROSITE" id="PS51257">
    <property type="entry name" value="PROKAR_LIPOPROTEIN"/>
    <property type="match status" value="1"/>
</dbReference>
<protein>
    <recommendedName>
        <fullName evidence="2">Endonuclease/exonuclease/phosphatase domain-containing protein</fullName>
    </recommendedName>
</protein>
<dbReference type="Proteomes" id="UP000092695">
    <property type="component" value="Chromosome"/>
</dbReference>
<sequence>MRLYVRILLISALLGGCTPDAADSETLSPSAVQGTGSESPYVGQLLTVSGIVSGDFQDDDADTVRSLGGFFLLNDEPDGDPLSSDGVFVFDRNADTVDVALGNRVQVAGKVSEYFGETQIVAESVRIVGRGEVRYTSLKLPVARTVLNDDSIPVADLEAYEGMPVTLGHPLYVQDLHGLERYGELLLSTEPREMQFTSGNRPDTAGYQAHGLKRAARSLLLDDGSAEQNPKPIQYVNGDFAPGFPLRVGDELQALSGVLRYSRGNGGNGMQAWRLLPVTEPVFINRNPRPARPDVGGDLVIASFNVLNYFAQTDSGKAVCGPVQKDGCRGADSEAELERQRAKTAAAINALDADIVGLMELENSAGASQDDLLAALNQRQPGWAAIRTGVVGGDAIQVALIYRSDTVETAGDFAVLDRSIDPGFDDNRNRPVVAQSFRARQGGAAFTVAVAHLKSKGSPCDTDNDPNRGDGQANCNLSRTRAAQALVNWLASDPTGSGNPFALAIGDFNAYMKEDPIRAMEEGGLTNLIREYVGEGAWSLVYRGESGALDHAFATPALAPYVSGAAEWHINADEAPLYDYNLEFARDPALFEPDTPWRAADHDPLLIGLRLPAE</sequence>
<keyword evidence="4" id="KW-1185">Reference proteome</keyword>
<dbReference type="PANTHER" id="PTHR42834:SF1">
    <property type="entry name" value="ENDONUCLEASE_EXONUCLEASE_PHOSPHATASE FAMILY PROTEIN (AFU_ORTHOLOGUE AFUA_3G09210)"/>
    <property type="match status" value="1"/>
</dbReference>
<dbReference type="KEGG" id="woc:BA177_13480"/>
<proteinExistence type="predicted"/>
<dbReference type="Pfam" id="PF03372">
    <property type="entry name" value="Exo_endo_phos"/>
    <property type="match status" value="1"/>
</dbReference>
<feature type="domain" description="Endonuclease/exonuclease/phosphatase" evidence="2">
    <location>
        <begin position="303"/>
        <end position="564"/>
    </location>
</feature>
<dbReference type="SUPFAM" id="SSF56219">
    <property type="entry name" value="DNase I-like"/>
    <property type="match status" value="1"/>
</dbReference>
<evidence type="ECO:0000313" key="3">
    <source>
        <dbReference type="EMBL" id="ANO52073.1"/>
    </source>
</evidence>
<dbReference type="STRING" id="1548547.BA177_13480"/>
<dbReference type="InterPro" id="IPR047971">
    <property type="entry name" value="ExeM-like"/>
</dbReference>
<dbReference type="InterPro" id="IPR036691">
    <property type="entry name" value="Endo/exonu/phosph_ase_sf"/>
</dbReference>